<dbReference type="SUPFAM" id="SSF56784">
    <property type="entry name" value="HAD-like"/>
    <property type="match status" value="1"/>
</dbReference>
<dbReference type="Gene3D" id="1.20.120.1600">
    <property type="match status" value="1"/>
</dbReference>
<dbReference type="AlphaFoldDB" id="A0A2W5KVN6"/>
<protein>
    <submittedName>
        <fullName evidence="2">HAD family hydrolase</fullName>
    </submittedName>
</protein>
<reference evidence="2 3" key="1">
    <citation type="submission" date="2017-08" db="EMBL/GenBank/DDBJ databases">
        <title>Infants hospitalized years apart are colonized by the same room-sourced microbial strains.</title>
        <authorList>
            <person name="Brooks B."/>
            <person name="Olm M.R."/>
            <person name="Firek B.A."/>
            <person name="Baker R."/>
            <person name="Thomas B.C."/>
            <person name="Morowitz M.J."/>
            <person name="Banfield J.F."/>
        </authorList>
    </citation>
    <scope>NUCLEOTIDE SEQUENCE [LARGE SCALE GENOMIC DNA]</scope>
    <source>
        <strain evidence="2">S2_005_003_R2_42</strain>
    </source>
</reference>
<dbReference type="GO" id="GO:0016787">
    <property type="term" value="F:hydrolase activity"/>
    <property type="evidence" value="ECO:0007669"/>
    <property type="project" value="UniProtKB-KW"/>
</dbReference>
<dbReference type="SFLD" id="SFLDG01129">
    <property type="entry name" value="C1.5:_HAD__Beta-PGM__Phosphata"/>
    <property type="match status" value="1"/>
</dbReference>
<dbReference type="InterPro" id="IPR036412">
    <property type="entry name" value="HAD-like_sf"/>
</dbReference>
<dbReference type="Gene3D" id="3.40.50.1000">
    <property type="entry name" value="HAD superfamily/HAD-like"/>
    <property type="match status" value="1"/>
</dbReference>
<dbReference type="SFLD" id="SFLDS00003">
    <property type="entry name" value="Haloacid_Dehalogenase"/>
    <property type="match status" value="1"/>
</dbReference>
<evidence type="ECO:0000313" key="3">
    <source>
        <dbReference type="Proteomes" id="UP000249046"/>
    </source>
</evidence>
<name>A0A2W5KVN6_9GAMM</name>
<evidence type="ECO:0000313" key="2">
    <source>
        <dbReference type="EMBL" id="PZQ18795.1"/>
    </source>
</evidence>
<organism evidence="2 3">
    <name type="scientific">Rhodanobacter denitrificans</name>
    <dbReference type="NCBI Taxonomy" id="666685"/>
    <lineage>
        <taxon>Bacteria</taxon>
        <taxon>Pseudomonadati</taxon>
        <taxon>Pseudomonadota</taxon>
        <taxon>Gammaproteobacteria</taxon>
        <taxon>Lysobacterales</taxon>
        <taxon>Rhodanobacteraceae</taxon>
        <taxon>Rhodanobacter</taxon>
    </lineage>
</organism>
<dbReference type="PANTHER" id="PTHR43316">
    <property type="entry name" value="HYDROLASE, HALOACID DELAHOGENASE-RELATED"/>
    <property type="match status" value="1"/>
</dbReference>
<accession>A0A2W5KVN6</accession>
<dbReference type="InterPro" id="IPR023214">
    <property type="entry name" value="HAD_sf"/>
</dbReference>
<dbReference type="InterPro" id="IPR006439">
    <property type="entry name" value="HAD-SF_hydro_IA"/>
</dbReference>
<gene>
    <name evidence="2" type="ORF">DI564_03935</name>
</gene>
<keyword evidence="1 2" id="KW-0378">Hydrolase</keyword>
<proteinExistence type="predicted"/>
<comment type="caution">
    <text evidence="2">The sequence shown here is derived from an EMBL/GenBank/DDBJ whole genome shotgun (WGS) entry which is preliminary data.</text>
</comment>
<dbReference type="PANTHER" id="PTHR43316:SF3">
    <property type="entry name" value="HALOACID DEHALOGENASE, TYPE II (AFU_ORTHOLOGUE AFUA_2G07750)-RELATED"/>
    <property type="match status" value="1"/>
</dbReference>
<dbReference type="NCBIfam" id="TIGR01509">
    <property type="entry name" value="HAD-SF-IA-v3"/>
    <property type="match status" value="1"/>
</dbReference>
<dbReference type="Proteomes" id="UP000249046">
    <property type="component" value="Unassembled WGS sequence"/>
</dbReference>
<dbReference type="NCBIfam" id="TIGR01549">
    <property type="entry name" value="HAD-SF-IA-v1"/>
    <property type="match status" value="1"/>
</dbReference>
<dbReference type="EMBL" id="QFPO01000003">
    <property type="protein sequence ID" value="PZQ18795.1"/>
    <property type="molecule type" value="Genomic_DNA"/>
</dbReference>
<dbReference type="PRINTS" id="PR00413">
    <property type="entry name" value="HADHALOGNASE"/>
</dbReference>
<evidence type="ECO:0000256" key="1">
    <source>
        <dbReference type="ARBA" id="ARBA00022801"/>
    </source>
</evidence>
<sequence>MSAPHAGGVDAAQIRAITLDLDDTLWPIAPVMARVEQRVDAWLHAHCPEVAAAWPIEAMRALRETVNREHPEYAHDYTMQRKLTLRRAFAPFGLDEAWVEAAYAIYQHERNCVDCYADAEPALARLAGRLPLVSLSNGNADLARIGLDRHFRFSISAREVGVAKPDPQIFLHACERLGLAPHQVLHVGDDPALDVAGARAVGMPAAWINRAGLAWHDDDAPALHFRDLDALAGWIEAHTPPPAGG</sequence>
<dbReference type="InterPro" id="IPR051540">
    <property type="entry name" value="S-2-haloacid_dehalogenase"/>
</dbReference>
<dbReference type="Pfam" id="PF00702">
    <property type="entry name" value="Hydrolase"/>
    <property type="match status" value="1"/>
</dbReference>